<evidence type="ECO:0000313" key="3">
    <source>
        <dbReference type="Proteomes" id="UP000242188"/>
    </source>
</evidence>
<accession>A0A210Q8H7</accession>
<reference evidence="2 3" key="1">
    <citation type="journal article" date="2017" name="Nat. Ecol. Evol.">
        <title>Scallop genome provides insights into evolution of bilaterian karyotype and development.</title>
        <authorList>
            <person name="Wang S."/>
            <person name="Zhang J."/>
            <person name="Jiao W."/>
            <person name="Li J."/>
            <person name="Xun X."/>
            <person name="Sun Y."/>
            <person name="Guo X."/>
            <person name="Huan P."/>
            <person name="Dong B."/>
            <person name="Zhang L."/>
            <person name="Hu X."/>
            <person name="Sun X."/>
            <person name="Wang J."/>
            <person name="Zhao C."/>
            <person name="Wang Y."/>
            <person name="Wang D."/>
            <person name="Huang X."/>
            <person name="Wang R."/>
            <person name="Lv J."/>
            <person name="Li Y."/>
            <person name="Zhang Z."/>
            <person name="Liu B."/>
            <person name="Lu W."/>
            <person name="Hui Y."/>
            <person name="Liang J."/>
            <person name="Zhou Z."/>
            <person name="Hou R."/>
            <person name="Li X."/>
            <person name="Liu Y."/>
            <person name="Li H."/>
            <person name="Ning X."/>
            <person name="Lin Y."/>
            <person name="Zhao L."/>
            <person name="Xing Q."/>
            <person name="Dou J."/>
            <person name="Li Y."/>
            <person name="Mao J."/>
            <person name="Guo H."/>
            <person name="Dou H."/>
            <person name="Li T."/>
            <person name="Mu C."/>
            <person name="Jiang W."/>
            <person name="Fu Q."/>
            <person name="Fu X."/>
            <person name="Miao Y."/>
            <person name="Liu J."/>
            <person name="Yu Q."/>
            <person name="Li R."/>
            <person name="Liao H."/>
            <person name="Li X."/>
            <person name="Kong Y."/>
            <person name="Jiang Z."/>
            <person name="Chourrout D."/>
            <person name="Li R."/>
            <person name="Bao Z."/>
        </authorList>
    </citation>
    <scope>NUCLEOTIDE SEQUENCE [LARGE SCALE GENOMIC DNA]</scope>
    <source>
        <strain evidence="2 3">PY_sf001</strain>
    </source>
</reference>
<feature type="compositionally biased region" description="Polar residues" evidence="1">
    <location>
        <begin position="1"/>
        <end position="12"/>
    </location>
</feature>
<feature type="compositionally biased region" description="Basic and acidic residues" evidence="1">
    <location>
        <begin position="33"/>
        <end position="43"/>
    </location>
</feature>
<protein>
    <submittedName>
        <fullName evidence="2">Uncharacterized protein</fullName>
    </submittedName>
</protein>
<name>A0A210Q8H7_MIZYE</name>
<feature type="region of interest" description="Disordered" evidence="1">
    <location>
        <begin position="1"/>
        <end position="43"/>
    </location>
</feature>
<dbReference type="OrthoDB" id="6154260at2759"/>
<dbReference type="Proteomes" id="UP000242188">
    <property type="component" value="Unassembled WGS sequence"/>
</dbReference>
<comment type="caution">
    <text evidence="2">The sequence shown here is derived from an EMBL/GenBank/DDBJ whole genome shotgun (WGS) entry which is preliminary data.</text>
</comment>
<dbReference type="AlphaFoldDB" id="A0A210Q8H7"/>
<gene>
    <name evidence="2" type="ORF">KP79_PYT07834</name>
</gene>
<evidence type="ECO:0000313" key="2">
    <source>
        <dbReference type="EMBL" id="OWF45026.1"/>
    </source>
</evidence>
<organism evidence="2 3">
    <name type="scientific">Mizuhopecten yessoensis</name>
    <name type="common">Japanese scallop</name>
    <name type="synonym">Patinopecten yessoensis</name>
    <dbReference type="NCBI Taxonomy" id="6573"/>
    <lineage>
        <taxon>Eukaryota</taxon>
        <taxon>Metazoa</taxon>
        <taxon>Spiralia</taxon>
        <taxon>Lophotrochozoa</taxon>
        <taxon>Mollusca</taxon>
        <taxon>Bivalvia</taxon>
        <taxon>Autobranchia</taxon>
        <taxon>Pteriomorphia</taxon>
        <taxon>Pectinida</taxon>
        <taxon>Pectinoidea</taxon>
        <taxon>Pectinidae</taxon>
        <taxon>Mizuhopecten</taxon>
    </lineage>
</organism>
<evidence type="ECO:0000256" key="1">
    <source>
        <dbReference type="SAM" id="MobiDB-lite"/>
    </source>
</evidence>
<dbReference type="EMBL" id="NEDP02004628">
    <property type="protein sequence ID" value="OWF45026.1"/>
    <property type="molecule type" value="Genomic_DNA"/>
</dbReference>
<proteinExistence type="predicted"/>
<keyword evidence="3" id="KW-1185">Reference proteome</keyword>
<sequence length="119" mass="13356">MRNNGNPQQGNTKKFLYKSPQRDDQDDWIFSPRKNEQTPRADKELDMENVWSIKKNVSLGGAGVTGRVSNGNTDGLNLKANKTYYSRYGGVKAVILADIRPGVAIRLKLYITKAKNVEL</sequence>